<dbReference type="GO" id="GO:0005886">
    <property type="term" value="C:plasma membrane"/>
    <property type="evidence" value="ECO:0007669"/>
    <property type="project" value="UniProtKB-SubCell"/>
</dbReference>
<dbReference type="InterPro" id="IPR035906">
    <property type="entry name" value="MetI-like_sf"/>
</dbReference>
<feature type="transmembrane region" description="Helical" evidence="7">
    <location>
        <begin position="12"/>
        <end position="31"/>
    </location>
</feature>
<protein>
    <submittedName>
        <fullName evidence="9">Peptide/nickel transport system permease protein</fullName>
    </submittedName>
</protein>
<keyword evidence="2 7" id="KW-0813">Transport</keyword>
<dbReference type="PANTHER" id="PTHR43386">
    <property type="entry name" value="OLIGOPEPTIDE TRANSPORT SYSTEM PERMEASE PROTEIN APPC"/>
    <property type="match status" value="1"/>
</dbReference>
<dbReference type="InterPro" id="IPR000515">
    <property type="entry name" value="MetI-like"/>
</dbReference>
<keyword evidence="3" id="KW-1003">Cell membrane</keyword>
<evidence type="ECO:0000256" key="7">
    <source>
        <dbReference type="RuleBase" id="RU363032"/>
    </source>
</evidence>
<dbReference type="RefSeq" id="WP_092235298.1">
    <property type="nucleotide sequence ID" value="NZ_FNLL01000008.1"/>
</dbReference>
<evidence type="ECO:0000256" key="4">
    <source>
        <dbReference type="ARBA" id="ARBA00022692"/>
    </source>
</evidence>
<dbReference type="Proteomes" id="UP000199608">
    <property type="component" value="Unassembled WGS sequence"/>
</dbReference>
<dbReference type="Gene3D" id="1.10.3720.10">
    <property type="entry name" value="MetI-like"/>
    <property type="match status" value="1"/>
</dbReference>
<reference evidence="10" key="1">
    <citation type="submission" date="2016-10" db="EMBL/GenBank/DDBJ databases">
        <authorList>
            <person name="Varghese N."/>
            <person name="Submissions S."/>
        </authorList>
    </citation>
    <scope>NUCLEOTIDE SEQUENCE [LARGE SCALE GENOMIC DNA]</scope>
    <source>
        <strain evidence="10">DSM 3384</strain>
    </source>
</reference>
<dbReference type="AlphaFoldDB" id="A0A1H2ICD0"/>
<evidence type="ECO:0000313" key="10">
    <source>
        <dbReference type="Proteomes" id="UP000199608"/>
    </source>
</evidence>
<comment type="subcellular location">
    <subcellularLocation>
        <location evidence="1 7">Cell membrane</location>
        <topology evidence="1 7">Multi-pass membrane protein</topology>
    </subcellularLocation>
</comment>
<proteinExistence type="inferred from homology"/>
<feature type="transmembrane region" description="Helical" evidence="7">
    <location>
        <begin position="237"/>
        <end position="260"/>
    </location>
</feature>
<feature type="transmembrane region" description="Helical" evidence="7">
    <location>
        <begin position="77"/>
        <end position="99"/>
    </location>
</feature>
<dbReference type="PANTHER" id="PTHR43386:SF1">
    <property type="entry name" value="D,D-DIPEPTIDE TRANSPORT SYSTEM PERMEASE PROTEIN DDPC-RELATED"/>
    <property type="match status" value="1"/>
</dbReference>
<organism evidence="9 10">
    <name type="scientific">Desulfobacula phenolica</name>
    <dbReference type="NCBI Taxonomy" id="90732"/>
    <lineage>
        <taxon>Bacteria</taxon>
        <taxon>Pseudomonadati</taxon>
        <taxon>Thermodesulfobacteriota</taxon>
        <taxon>Desulfobacteria</taxon>
        <taxon>Desulfobacterales</taxon>
        <taxon>Desulfobacteraceae</taxon>
        <taxon>Desulfobacula</taxon>
    </lineage>
</organism>
<keyword evidence="5 7" id="KW-1133">Transmembrane helix</keyword>
<evidence type="ECO:0000313" key="9">
    <source>
        <dbReference type="EMBL" id="SDU41661.1"/>
    </source>
</evidence>
<sequence>MIKDIMKSKKAATGLLIMILLVITAIFAPILSPCDPYQPNIEHRLQGPSGEFPFGNDYLGRCVFSRIIYGSRLSLKVAFIIVFLQVLIGLSMGAVSGYIGGMVDGLIMRLVDVFMALPSLVLALVLVALTGPGLYGITAAMCVTGWTEYARVARGDVLALKEKEFIKSAKAFGFSTPYILIRHIIPNIMAPILVLATLSAGFTILLVAAFSFIGIGAQPPEADWGSMLSEGRSFMRMAPHLTVFPGMAIMVTTLSFYLFGDALRDIMDPRYKTRDITP</sequence>
<gene>
    <name evidence="9" type="ORF">SAMN04487931_10870</name>
</gene>
<comment type="similarity">
    <text evidence="7">Belongs to the binding-protein-dependent transport system permease family.</text>
</comment>
<evidence type="ECO:0000256" key="2">
    <source>
        <dbReference type="ARBA" id="ARBA00022448"/>
    </source>
</evidence>
<evidence type="ECO:0000259" key="8">
    <source>
        <dbReference type="PROSITE" id="PS50928"/>
    </source>
</evidence>
<dbReference type="SUPFAM" id="SSF161098">
    <property type="entry name" value="MetI-like"/>
    <property type="match status" value="1"/>
</dbReference>
<name>A0A1H2ICD0_9BACT</name>
<feature type="transmembrane region" description="Helical" evidence="7">
    <location>
        <begin position="106"/>
        <end position="128"/>
    </location>
</feature>
<keyword evidence="4 7" id="KW-0812">Transmembrane</keyword>
<evidence type="ECO:0000256" key="6">
    <source>
        <dbReference type="ARBA" id="ARBA00023136"/>
    </source>
</evidence>
<dbReference type="GO" id="GO:0055085">
    <property type="term" value="P:transmembrane transport"/>
    <property type="evidence" value="ECO:0007669"/>
    <property type="project" value="InterPro"/>
</dbReference>
<dbReference type="Pfam" id="PF00528">
    <property type="entry name" value="BPD_transp_1"/>
    <property type="match status" value="1"/>
</dbReference>
<keyword evidence="6 7" id="KW-0472">Membrane</keyword>
<dbReference type="EMBL" id="FNLL01000008">
    <property type="protein sequence ID" value="SDU41661.1"/>
    <property type="molecule type" value="Genomic_DNA"/>
</dbReference>
<dbReference type="InterPro" id="IPR050366">
    <property type="entry name" value="BP-dependent_transpt_permease"/>
</dbReference>
<evidence type="ECO:0000256" key="3">
    <source>
        <dbReference type="ARBA" id="ARBA00022475"/>
    </source>
</evidence>
<dbReference type="InterPro" id="IPR025966">
    <property type="entry name" value="OppC_N"/>
</dbReference>
<feature type="transmembrane region" description="Helical" evidence="7">
    <location>
        <begin position="192"/>
        <end position="217"/>
    </location>
</feature>
<evidence type="ECO:0000256" key="1">
    <source>
        <dbReference type="ARBA" id="ARBA00004651"/>
    </source>
</evidence>
<evidence type="ECO:0000256" key="5">
    <source>
        <dbReference type="ARBA" id="ARBA00022989"/>
    </source>
</evidence>
<dbReference type="Pfam" id="PF12911">
    <property type="entry name" value="OppC_N"/>
    <property type="match status" value="1"/>
</dbReference>
<accession>A0A1H2ICD0</accession>
<feature type="domain" description="ABC transmembrane type-1" evidence="8">
    <location>
        <begin position="71"/>
        <end position="260"/>
    </location>
</feature>
<dbReference type="PROSITE" id="PS50928">
    <property type="entry name" value="ABC_TM1"/>
    <property type="match status" value="1"/>
</dbReference>
<keyword evidence="10" id="KW-1185">Reference proteome</keyword>
<dbReference type="CDD" id="cd06261">
    <property type="entry name" value="TM_PBP2"/>
    <property type="match status" value="1"/>
</dbReference>